<dbReference type="AlphaFoldDB" id="A0A4U5MGA5"/>
<accession>A0A4U5MGA5</accession>
<reference evidence="1 2" key="1">
    <citation type="journal article" date="2015" name="Genome Biol.">
        <title>Comparative genomics of Steinernema reveals deeply conserved gene regulatory networks.</title>
        <authorList>
            <person name="Dillman A.R."/>
            <person name="Macchietto M."/>
            <person name="Porter C.F."/>
            <person name="Rogers A."/>
            <person name="Williams B."/>
            <person name="Antoshechkin I."/>
            <person name="Lee M.M."/>
            <person name="Goodwin Z."/>
            <person name="Lu X."/>
            <person name="Lewis E.E."/>
            <person name="Goodrich-Blair H."/>
            <person name="Stock S.P."/>
            <person name="Adams B.J."/>
            <person name="Sternberg P.W."/>
            <person name="Mortazavi A."/>
        </authorList>
    </citation>
    <scope>NUCLEOTIDE SEQUENCE [LARGE SCALE GENOMIC DNA]</scope>
    <source>
        <strain evidence="1 2">ALL</strain>
    </source>
</reference>
<comment type="caution">
    <text evidence="1">The sequence shown here is derived from an EMBL/GenBank/DDBJ whole genome shotgun (WGS) entry which is preliminary data.</text>
</comment>
<name>A0A4U5MGA5_STECR</name>
<evidence type="ECO:0000313" key="2">
    <source>
        <dbReference type="Proteomes" id="UP000298663"/>
    </source>
</evidence>
<sequence>MIFDSGSKATSELAPACFGFRFPTDETRHSLFLPLSGSLLTHSTSSLSSCLQARLFRVQPKIEKGLCLLLVSFTA</sequence>
<gene>
    <name evidence="1" type="ORF">L596_024198</name>
</gene>
<protein>
    <submittedName>
        <fullName evidence="1">Uncharacterized protein</fullName>
    </submittedName>
</protein>
<dbReference type="EMBL" id="AZBU02000008">
    <property type="protein sequence ID" value="TKR68182.1"/>
    <property type="molecule type" value="Genomic_DNA"/>
</dbReference>
<proteinExistence type="predicted"/>
<dbReference type="Proteomes" id="UP000298663">
    <property type="component" value="Unassembled WGS sequence"/>
</dbReference>
<keyword evidence="2" id="KW-1185">Reference proteome</keyword>
<reference evidence="1 2" key="2">
    <citation type="journal article" date="2019" name="G3 (Bethesda)">
        <title>Hybrid Assembly of the Genome of the Entomopathogenic Nematode Steinernema carpocapsae Identifies the X-Chromosome.</title>
        <authorList>
            <person name="Serra L."/>
            <person name="Macchietto M."/>
            <person name="Macias-Munoz A."/>
            <person name="McGill C.J."/>
            <person name="Rodriguez I.M."/>
            <person name="Rodriguez B."/>
            <person name="Murad R."/>
            <person name="Mortazavi A."/>
        </authorList>
    </citation>
    <scope>NUCLEOTIDE SEQUENCE [LARGE SCALE GENOMIC DNA]</scope>
    <source>
        <strain evidence="1 2">ALL</strain>
    </source>
</reference>
<evidence type="ECO:0000313" key="1">
    <source>
        <dbReference type="EMBL" id="TKR68182.1"/>
    </source>
</evidence>
<organism evidence="1 2">
    <name type="scientific">Steinernema carpocapsae</name>
    <name type="common">Entomopathogenic nematode</name>
    <dbReference type="NCBI Taxonomy" id="34508"/>
    <lineage>
        <taxon>Eukaryota</taxon>
        <taxon>Metazoa</taxon>
        <taxon>Ecdysozoa</taxon>
        <taxon>Nematoda</taxon>
        <taxon>Chromadorea</taxon>
        <taxon>Rhabditida</taxon>
        <taxon>Tylenchina</taxon>
        <taxon>Panagrolaimomorpha</taxon>
        <taxon>Strongyloidoidea</taxon>
        <taxon>Steinernematidae</taxon>
        <taxon>Steinernema</taxon>
    </lineage>
</organism>